<evidence type="ECO:0000256" key="2">
    <source>
        <dbReference type="ARBA" id="ARBA00004993"/>
    </source>
</evidence>
<keyword evidence="13" id="KW-0479">Metal-binding</keyword>
<evidence type="ECO:0000256" key="11">
    <source>
        <dbReference type="ARBA" id="ARBA00049191"/>
    </source>
</evidence>
<dbReference type="PANTHER" id="PTHR38096:SF1">
    <property type="entry name" value="ENTEROBACTIN SYNTHASE COMPONENT D"/>
    <property type="match status" value="1"/>
</dbReference>
<evidence type="ECO:0000256" key="3">
    <source>
        <dbReference type="ARBA" id="ARBA00008342"/>
    </source>
</evidence>
<feature type="binding site" evidence="12">
    <location>
        <position position="119"/>
    </location>
    <ligand>
        <name>CoA</name>
        <dbReference type="ChEBI" id="CHEBI:57287"/>
    </ligand>
</feature>
<dbReference type="Proteomes" id="UP000027866">
    <property type="component" value="Unassembled WGS sequence"/>
</dbReference>
<dbReference type="GO" id="GO:0009366">
    <property type="term" value="C:enterobactin synthetase complex"/>
    <property type="evidence" value="ECO:0007669"/>
    <property type="project" value="InterPro"/>
</dbReference>
<dbReference type="UniPathway" id="UPA00017"/>
<keyword evidence="17" id="KW-1185">Reference proteome</keyword>
<dbReference type="AlphaFoldDB" id="A0A074N2K2"/>
<keyword evidence="7" id="KW-0259">Enterobactin biosynthesis</keyword>
<dbReference type="GO" id="GO:0008897">
    <property type="term" value="F:holo-[acyl-carrier-protein] synthase activity"/>
    <property type="evidence" value="ECO:0007669"/>
    <property type="project" value="InterPro"/>
</dbReference>
<dbReference type="GO" id="GO:0005886">
    <property type="term" value="C:plasma membrane"/>
    <property type="evidence" value="ECO:0007669"/>
    <property type="project" value="TreeGrafter"/>
</dbReference>
<evidence type="ECO:0000256" key="7">
    <source>
        <dbReference type="ARBA" id="ARBA00023191"/>
    </source>
</evidence>
<comment type="catalytic activity">
    <reaction evidence="10">
        <text>apo-[aryl-carrier protein] + CoA = holo-[aryl-carrier protein] + adenosine 3',5'-bisphosphate + H(+)</text>
        <dbReference type="Rhea" id="RHEA:48404"/>
        <dbReference type="Rhea" id="RHEA-COMP:15903"/>
        <dbReference type="Rhea" id="RHEA-COMP:17557"/>
        <dbReference type="ChEBI" id="CHEBI:15378"/>
        <dbReference type="ChEBI" id="CHEBI:29999"/>
        <dbReference type="ChEBI" id="CHEBI:57287"/>
        <dbReference type="ChEBI" id="CHEBI:58343"/>
        <dbReference type="ChEBI" id="CHEBI:64479"/>
    </reaction>
</comment>
<comment type="subunit">
    <text evidence="4">EntB, EntD, EntE, and EntF form a multienzyme complex called enterobactin synthase.</text>
</comment>
<evidence type="ECO:0000313" key="16">
    <source>
        <dbReference type="EMBL" id="KEO99070.1"/>
    </source>
</evidence>
<comment type="catalytic activity">
    <reaction evidence="11">
        <text>apo-[peptidyl-carrier protein] + CoA = holo-[peptidyl-carrier protein] + adenosine 3',5'-bisphosphate + H(+)</text>
        <dbReference type="Rhea" id="RHEA:46228"/>
        <dbReference type="Rhea" id="RHEA-COMP:11479"/>
        <dbReference type="Rhea" id="RHEA-COMP:11480"/>
        <dbReference type="ChEBI" id="CHEBI:15378"/>
        <dbReference type="ChEBI" id="CHEBI:29999"/>
        <dbReference type="ChEBI" id="CHEBI:57287"/>
        <dbReference type="ChEBI" id="CHEBI:58343"/>
        <dbReference type="ChEBI" id="CHEBI:64479"/>
    </reaction>
</comment>
<organism evidence="16 17">
    <name type="scientific">Erythrobacter litoralis</name>
    <dbReference type="NCBI Taxonomy" id="39960"/>
    <lineage>
        <taxon>Bacteria</taxon>
        <taxon>Pseudomonadati</taxon>
        <taxon>Pseudomonadota</taxon>
        <taxon>Alphaproteobacteria</taxon>
        <taxon>Sphingomonadales</taxon>
        <taxon>Erythrobacteraceae</taxon>
        <taxon>Erythrobacter/Porphyrobacter group</taxon>
        <taxon>Erythrobacter</taxon>
    </lineage>
</organism>
<feature type="binding site" evidence="12">
    <location>
        <position position="13"/>
    </location>
    <ligand>
        <name>CoA</name>
        <dbReference type="ChEBI" id="CHEBI:57287"/>
    </ligand>
</feature>
<dbReference type="Pfam" id="PF01648">
    <property type="entry name" value="ACPS"/>
    <property type="match status" value="1"/>
</dbReference>
<evidence type="ECO:0000256" key="1">
    <source>
        <dbReference type="ARBA" id="ARBA00003937"/>
    </source>
</evidence>
<sequence length="197" mass="21170">MVPQRREEFAAGRTAVRMAAMEDGSEPFAVPIGIDRAPIWPKGIIGSITHSSDVCLAAISRSERFAAIGIDVEPYATLPPDIAAEVVHEGDGLELESGNAPLTQHDVVGIFSAKEAAYKCQFPLTGSMLGFDALSIRLMPQSHRFEARFEKSVGSFRTGDTLDGGYALVGNHVLTVASISTERWEKLISCDKQAAHA</sequence>
<feature type="binding site" evidence="12">
    <location>
        <position position="5"/>
    </location>
    <ligand>
        <name>CoA</name>
        <dbReference type="ChEBI" id="CHEBI:57287"/>
    </ligand>
</feature>
<dbReference type="PRINTS" id="PR01399">
    <property type="entry name" value="ENTSNTHTASED"/>
</dbReference>
<reference evidence="16 17" key="1">
    <citation type="submission" date="2014-04" db="EMBL/GenBank/DDBJ databases">
        <title>A comprehensive comparison of genomes of Erythrobacter spp. Strains.</title>
        <authorList>
            <person name="Zheng Q."/>
        </authorList>
    </citation>
    <scope>NUCLEOTIDE SEQUENCE [LARGE SCALE GENOMIC DNA]</scope>
    <source>
        <strain evidence="16 17">DSM 8509</strain>
    </source>
</reference>
<name>A0A074N2K2_9SPHN</name>
<feature type="binding site" evidence="13">
    <location>
        <position position="73"/>
    </location>
    <ligand>
        <name>Mg(2+)</name>
        <dbReference type="ChEBI" id="CHEBI:18420"/>
    </ligand>
</feature>
<feature type="domain" description="4'-phosphopantetheinyl transferase N-terminal" evidence="15">
    <location>
        <begin position="1"/>
        <end position="60"/>
    </location>
</feature>
<gene>
    <name evidence="16" type="ORF">EH32_08180</name>
</gene>
<comment type="caution">
    <text evidence="16">The sequence shown here is derived from an EMBL/GenBank/DDBJ whole genome shotgun (WGS) entry which is preliminary data.</text>
</comment>
<evidence type="ECO:0000256" key="8">
    <source>
        <dbReference type="ARBA" id="ARBA00029894"/>
    </source>
</evidence>
<accession>A0A074N2K2</accession>
<evidence type="ECO:0000256" key="6">
    <source>
        <dbReference type="ARBA" id="ARBA00022679"/>
    </source>
</evidence>
<dbReference type="PANTHER" id="PTHR38096">
    <property type="entry name" value="ENTEROBACTIN SYNTHASE COMPONENT D"/>
    <property type="match status" value="1"/>
</dbReference>
<feature type="binding site" evidence="13">
    <location>
        <position position="71"/>
    </location>
    <ligand>
        <name>Mg(2+)</name>
        <dbReference type="ChEBI" id="CHEBI:18420"/>
    </ligand>
</feature>
<dbReference type="SUPFAM" id="SSF56214">
    <property type="entry name" value="4'-phosphopantetheinyl transferase"/>
    <property type="match status" value="1"/>
</dbReference>
<comment type="function">
    <text evidence="1">Involved in the biosynthesis of the siderophore enterobactin (enterochelin), which is a macrocyclic trimeric lactone of N-(2,3-dihydroxybenzoyl)-serine. The serine trilactone serves as a scaffolding for the three catechol functionalities that provide hexadentate coordination for the tightly ligated iron(2+) atoms. Plays an essential role in the assembly of the enterobactin by catalyzing the transfer of the 4'-phosphopantetheine (Ppant) moiety from coenzyme A to the apo-domains of both EntB (ArCP domain) and EntF (PCP domain) to yield their holo-forms which make them competent for the activation of 2,3-dihydroxybenzoate (DHB) and L-serine, respectively.</text>
</comment>
<evidence type="ECO:0000256" key="10">
    <source>
        <dbReference type="ARBA" id="ARBA00049176"/>
    </source>
</evidence>
<evidence type="ECO:0000313" key="17">
    <source>
        <dbReference type="Proteomes" id="UP000027866"/>
    </source>
</evidence>
<evidence type="ECO:0000256" key="4">
    <source>
        <dbReference type="ARBA" id="ARBA00011503"/>
    </source>
</evidence>
<comment type="pathway">
    <text evidence="2">Siderophore biosynthesis; enterobactin biosynthesis.</text>
</comment>
<evidence type="ECO:0000259" key="14">
    <source>
        <dbReference type="Pfam" id="PF01648"/>
    </source>
</evidence>
<dbReference type="GO" id="GO:0000287">
    <property type="term" value="F:magnesium ion binding"/>
    <property type="evidence" value="ECO:0007669"/>
    <property type="project" value="InterPro"/>
</dbReference>
<dbReference type="InterPro" id="IPR003542">
    <property type="entry name" value="Enbac_synth_compD-like"/>
</dbReference>
<evidence type="ECO:0000259" key="15">
    <source>
        <dbReference type="Pfam" id="PF17837"/>
    </source>
</evidence>
<protein>
    <recommendedName>
        <fullName evidence="5">Enterobactin synthase component D</fullName>
    </recommendedName>
    <alternativeName>
        <fullName evidence="8">4'-phosphopantetheinyl transferase EntD</fullName>
    </alternativeName>
    <alternativeName>
        <fullName evidence="9">Enterochelin synthase D</fullName>
    </alternativeName>
</protein>
<dbReference type="Pfam" id="PF17837">
    <property type="entry name" value="4PPT_N"/>
    <property type="match status" value="1"/>
</dbReference>
<keyword evidence="13" id="KW-0460">Magnesium</keyword>
<dbReference type="InterPro" id="IPR037143">
    <property type="entry name" value="4-PPantetheinyl_Trfase_dom_sf"/>
</dbReference>
<comment type="similarity">
    <text evidence="3">Belongs to the P-Pant transferase superfamily. EntD family.</text>
</comment>
<comment type="cofactor">
    <cofactor evidence="13">
        <name>Mg(2+)</name>
        <dbReference type="ChEBI" id="CHEBI:18420"/>
    </cofactor>
</comment>
<evidence type="ECO:0000256" key="9">
    <source>
        <dbReference type="ARBA" id="ARBA00031996"/>
    </source>
</evidence>
<evidence type="ECO:0000256" key="13">
    <source>
        <dbReference type="PIRSR" id="PIRSR603542-2"/>
    </source>
</evidence>
<evidence type="ECO:0000256" key="5">
    <source>
        <dbReference type="ARBA" id="ARBA00019087"/>
    </source>
</evidence>
<keyword evidence="6" id="KW-0808">Transferase</keyword>
<dbReference type="InterPro" id="IPR041354">
    <property type="entry name" value="4PPT_N"/>
</dbReference>
<feature type="domain" description="4'-phosphopantetheinyl transferase" evidence="14">
    <location>
        <begin position="67"/>
        <end position="147"/>
    </location>
</feature>
<proteinExistence type="inferred from homology"/>
<dbReference type="GO" id="GO:0009239">
    <property type="term" value="P:enterobactin biosynthetic process"/>
    <property type="evidence" value="ECO:0007669"/>
    <property type="project" value="UniProtKB-UniPathway"/>
</dbReference>
<feature type="binding site" evidence="12">
    <location>
        <begin position="49"/>
        <end position="50"/>
    </location>
    <ligand>
        <name>CoA</name>
        <dbReference type="ChEBI" id="CHEBI:57287"/>
    </ligand>
</feature>
<feature type="binding site" evidence="12">
    <location>
        <position position="115"/>
    </location>
    <ligand>
        <name>CoA</name>
        <dbReference type="ChEBI" id="CHEBI:57287"/>
    </ligand>
</feature>
<feature type="binding site" evidence="12">
    <location>
        <position position="129"/>
    </location>
    <ligand>
        <name>CoA</name>
        <dbReference type="ChEBI" id="CHEBI:57287"/>
    </ligand>
</feature>
<evidence type="ECO:0000256" key="12">
    <source>
        <dbReference type="PIRSR" id="PIRSR603542-1"/>
    </source>
</evidence>
<dbReference type="EMBL" id="JMIX01000003">
    <property type="protein sequence ID" value="KEO99070.1"/>
    <property type="molecule type" value="Genomic_DNA"/>
</dbReference>
<dbReference type="InterPro" id="IPR008278">
    <property type="entry name" value="4-PPantetheinyl_Trfase_dom"/>
</dbReference>
<feature type="binding site" evidence="12">
    <location>
        <position position="71"/>
    </location>
    <ligand>
        <name>CoA</name>
        <dbReference type="ChEBI" id="CHEBI:57287"/>
    </ligand>
</feature>